<sequence length="187" mass="20836">MLTHHSTDIDEQPHRVRRRRLRLLVHLFYYDAEQDQPHQQLSLGTGGVAVKPEPVASLVHPPPPPPQPAAMNSPMIHSRYRISLQHPYNNGHSPAHPSPLAGGASSSPYAQQQQQQQQHHYLPANGHTPLNPYHQYQQAGTPISVNGAYFGDSMYSFTPESTRTIAPAVIPFKKFIYFAEPDALVGD</sequence>
<evidence type="ECO:0000313" key="1">
    <source>
        <dbReference type="EMBL" id="KAJ1676743.1"/>
    </source>
</evidence>
<protein>
    <submittedName>
        <fullName evidence="1">Uncharacterized protein</fullName>
    </submittedName>
</protein>
<evidence type="ECO:0000313" key="2">
    <source>
        <dbReference type="Proteomes" id="UP001145114"/>
    </source>
</evidence>
<dbReference type="Proteomes" id="UP001145114">
    <property type="component" value="Unassembled WGS sequence"/>
</dbReference>
<keyword evidence="2" id="KW-1185">Reference proteome</keyword>
<gene>
    <name evidence="1" type="ORF">EV182_007584</name>
</gene>
<name>A0ACC1HLT5_9FUNG</name>
<organism evidence="1 2">
    <name type="scientific">Spiromyces aspiralis</name>
    <dbReference type="NCBI Taxonomy" id="68401"/>
    <lineage>
        <taxon>Eukaryota</taxon>
        <taxon>Fungi</taxon>
        <taxon>Fungi incertae sedis</taxon>
        <taxon>Zoopagomycota</taxon>
        <taxon>Kickxellomycotina</taxon>
        <taxon>Kickxellomycetes</taxon>
        <taxon>Kickxellales</taxon>
        <taxon>Kickxellaceae</taxon>
        <taxon>Spiromyces</taxon>
    </lineage>
</organism>
<reference evidence="1" key="1">
    <citation type="submission" date="2022-06" db="EMBL/GenBank/DDBJ databases">
        <title>Phylogenomic reconstructions and comparative analyses of Kickxellomycotina fungi.</title>
        <authorList>
            <person name="Reynolds N.K."/>
            <person name="Stajich J.E."/>
            <person name="Barry K."/>
            <person name="Grigoriev I.V."/>
            <person name="Crous P."/>
            <person name="Smith M.E."/>
        </authorList>
    </citation>
    <scope>NUCLEOTIDE SEQUENCE</scope>
    <source>
        <strain evidence="1">RSA 2271</strain>
    </source>
</reference>
<accession>A0ACC1HLT5</accession>
<comment type="caution">
    <text evidence="1">The sequence shown here is derived from an EMBL/GenBank/DDBJ whole genome shotgun (WGS) entry which is preliminary data.</text>
</comment>
<proteinExistence type="predicted"/>
<dbReference type="EMBL" id="JAMZIH010003568">
    <property type="protein sequence ID" value="KAJ1676743.1"/>
    <property type="molecule type" value="Genomic_DNA"/>
</dbReference>
<feature type="non-terminal residue" evidence="1">
    <location>
        <position position="187"/>
    </location>
</feature>